<accession>A0A2T3ACA9</accession>
<dbReference type="Proteomes" id="UP000241462">
    <property type="component" value="Unassembled WGS sequence"/>
</dbReference>
<feature type="non-terminal residue" evidence="1">
    <location>
        <position position="1"/>
    </location>
</feature>
<sequence length="162" mass="17137">LLLLSLARHTVGIRVSPNSPCASQCQDTTRTASDDIVCEDADFTGTSAGTAWKSCMTCLQNSTYSQGDESDQAWFLYNLRFSFDSCLFAYPNETDARSSPCQTSAACGPLQSALEYGNLSTISATVDGSGYCTASDGAVTGKFYEACLNCLSDGGSTNYIAN</sequence>
<organism evidence="1 2">
    <name type="scientific">Coniella lustricola</name>
    <dbReference type="NCBI Taxonomy" id="2025994"/>
    <lineage>
        <taxon>Eukaryota</taxon>
        <taxon>Fungi</taxon>
        <taxon>Dikarya</taxon>
        <taxon>Ascomycota</taxon>
        <taxon>Pezizomycotina</taxon>
        <taxon>Sordariomycetes</taxon>
        <taxon>Sordariomycetidae</taxon>
        <taxon>Diaporthales</taxon>
        <taxon>Schizoparmaceae</taxon>
        <taxon>Coniella</taxon>
    </lineage>
</organism>
<keyword evidence="2" id="KW-1185">Reference proteome</keyword>
<reference evidence="1 2" key="1">
    <citation type="journal article" date="2018" name="Mycol. Prog.">
        <title>Coniella lustricola, a new species from submerged detritus.</title>
        <authorList>
            <person name="Raudabaugh D.B."/>
            <person name="Iturriaga T."/>
            <person name="Carver A."/>
            <person name="Mondo S."/>
            <person name="Pangilinan J."/>
            <person name="Lipzen A."/>
            <person name="He G."/>
            <person name="Amirebrahimi M."/>
            <person name="Grigoriev I.V."/>
            <person name="Miller A.N."/>
        </authorList>
    </citation>
    <scope>NUCLEOTIDE SEQUENCE [LARGE SCALE GENOMIC DNA]</scope>
    <source>
        <strain evidence="1 2">B22-T-1</strain>
    </source>
</reference>
<feature type="non-terminal residue" evidence="1">
    <location>
        <position position="162"/>
    </location>
</feature>
<dbReference type="OrthoDB" id="5426678at2759"/>
<dbReference type="EMBL" id="KZ678415">
    <property type="protein sequence ID" value="PSR90813.1"/>
    <property type="molecule type" value="Genomic_DNA"/>
</dbReference>
<name>A0A2T3ACA9_9PEZI</name>
<gene>
    <name evidence="1" type="ORF">BD289DRAFT_341309</name>
</gene>
<dbReference type="InParanoid" id="A0A2T3ACA9"/>
<dbReference type="AlphaFoldDB" id="A0A2T3ACA9"/>
<evidence type="ECO:0000313" key="1">
    <source>
        <dbReference type="EMBL" id="PSR90813.1"/>
    </source>
</evidence>
<proteinExistence type="predicted"/>
<evidence type="ECO:0000313" key="2">
    <source>
        <dbReference type="Proteomes" id="UP000241462"/>
    </source>
</evidence>
<protein>
    <submittedName>
        <fullName evidence="1">Uncharacterized protein</fullName>
    </submittedName>
</protein>